<reference evidence="1 2" key="1">
    <citation type="submission" date="2019-03" db="EMBL/GenBank/DDBJ databases">
        <title>First draft genome of Liparis tanakae, snailfish: a comprehensive survey of snailfish specific genes.</title>
        <authorList>
            <person name="Kim W."/>
            <person name="Song I."/>
            <person name="Jeong J.-H."/>
            <person name="Kim D."/>
            <person name="Kim S."/>
            <person name="Ryu S."/>
            <person name="Song J.Y."/>
            <person name="Lee S.K."/>
        </authorList>
    </citation>
    <scope>NUCLEOTIDE SEQUENCE [LARGE SCALE GENOMIC DNA]</scope>
    <source>
        <tissue evidence="1">Muscle</tissue>
    </source>
</reference>
<evidence type="ECO:0000313" key="2">
    <source>
        <dbReference type="Proteomes" id="UP000314294"/>
    </source>
</evidence>
<accession>A0A4Z2GHW4</accession>
<dbReference type="AlphaFoldDB" id="A0A4Z2GHW4"/>
<keyword evidence="2" id="KW-1185">Reference proteome</keyword>
<comment type="caution">
    <text evidence="1">The sequence shown here is derived from an EMBL/GenBank/DDBJ whole genome shotgun (WGS) entry which is preliminary data.</text>
</comment>
<organism evidence="1 2">
    <name type="scientific">Liparis tanakae</name>
    <name type="common">Tanaka's snailfish</name>
    <dbReference type="NCBI Taxonomy" id="230148"/>
    <lineage>
        <taxon>Eukaryota</taxon>
        <taxon>Metazoa</taxon>
        <taxon>Chordata</taxon>
        <taxon>Craniata</taxon>
        <taxon>Vertebrata</taxon>
        <taxon>Euteleostomi</taxon>
        <taxon>Actinopterygii</taxon>
        <taxon>Neopterygii</taxon>
        <taxon>Teleostei</taxon>
        <taxon>Neoteleostei</taxon>
        <taxon>Acanthomorphata</taxon>
        <taxon>Eupercaria</taxon>
        <taxon>Perciformes</taxon>
        <taxon>Cottioidei</taxon>
        <taxon>Cottales</taxon>
        <taxon>Liparidae</taxon>
        <taxon>Liparis</taxon>
    </lineage>
</organism>
<proteinExistence type="predicted"/>
<sequence>MTSVKVVSTSTDMYSCTIYRRAACSFRGMDIRLTSLVHKVCFPGDGVPPLVKPQRLVAFVFFPCGKKHSFWSGLRRLSVSPTPSSCSLRVSASAEK</sequence>
<evidence type="ECO:0000313" key="1">
    <source>
        <dbReference type="EMBL" id="TNN52910.1"/>
    </source>
</evidence>
<protein>
    <submittedName>
        <fullName evidence="1">Uncharacterized protein</fullName>
    </submittedName>
</protein>
<name>A0A4Z2GHW4_9TELE</name>
<dbReference type="EMBL" id="SRLO01000532">
    <property type="protein sequence ID" value="TNN52910.1"/>
    <property type="molecule type" value="Genomic_DNA"/>
</dbReference>
<gene>
    <name evidence="1" type="ORF">EYF80_036848</name>
</gene>
<dbReference type="Proteomes" id="UP000314294">
    <property type="component" value="Unassembled WGS sequence"/>
</dbReference>
<dbReference type="OrthoDB" id="14833at2759"/>